<dbReference type="HOGENOM" id="CLU_1931436_0_0_1"/>
<dbReference type="AlphaFoldDB" id="F0WWJ6"/>
<name>F0WWJ6_9STRA</name>
<reference evidence="1" key="1">
    <citation type="journal article" date="2011" name="PLoS Biol.">
        <title>Gene gain and loss during evolution of obligate parasitism in the white rust pathogen of Arabidopsis thaliana.</title>
        <authorList>
            <person name="Kemen E."/>
            <person name="Gardiner A."/>
            <person name="Schultz-Larsen T."/>
            <person name="Kemen A.C."/>
            <person name="Balmuth A.L."/>
            <person name="Robert-Seilaniantz A."/>
            <person name="Bailey K."/>
            <person name="Holub E."/>
            <person name="Studholme D.J."/>
            <person name="Maclean D."/>
            <person name="Jones J.D."/>
        </authorList>
    </citation>
    <scope>NUCLEOTIDE SEQUENCE</scope>
</reference>
<proteinExistence type="predicted"/>
<dbReference type="EMBL" id="FR824367">
    <property type="protein sequence ID" value="CCA25819.1"/>
    <property type="molecule type" value="Genomic_DNA"/>
</dbReference>
<protein>
    <submittedName>
        <fullName evidence="1">AlNc14C322G10607 protein</fullName>
    </submittedName>
</protein>
<evidence type="ECO:0000313" key="1">
    <source>
        <dbReference type="EMBL" id="CCA25819.1"/>
    </source>
</evidence>
<organism evidence="1">
    <name type="scientific">Albugo laibachii Nc14</name>
    <dbReference type="NCBI Taxonomy" id="890382"/>
    <lineage>
        <taxon>Eukaryota</taxon>
        <taxon>Sar</taxon>
        <taxon>Stramenopiles</taxon>
        <taxon>Oomycota</taxon>
        <taxon>Peronosporomycetes</taxon>
        <taxon>Albuginales</taxon>
        <taxon>Albuginaceae</taxon>
        <taxon>Albugo</taxon>
    </lineage>
</organism>
<accession>F0WWJ6</accession>
<sequence>MVNIASLTIIAMGVTQFNIAGASTSGSTVTTNQNNLRHRALSPKELDSRRFHAISPHTAMLKISHEYERANIMGRLPPELVAAGNKLILYYLTEREITQEEYYEIEYIYECFELKIPEDVENAISAWEKKE</sequence>
<reference evidence="1" key="2">
    <citation type="submission" date="2011-02" db="EMBL/GenBank/DDBJ databases">
        <authorList>
            <person name="MacLean D."/>
        </authorList>
    </citation>
    <scope>NUCLEOTIDE SEQUENCE</scope>
</reference>
<gene>
    <name evidence="1" type="primary">AlNc14C322G10607</name>
    <name evidence="1" type="ORF">ALNC14_119630</name>
</gene>